<proteinExistence type="predicted"/>
<gene>
    <name evidence="3" type="ORF">LKE05_04075</name>
</gene>
<reference evidence="3 4" key="1">
    <citation type="submission" date="2021-10" db="EMBL/GenBank/DDBJ databases">
        <title>Anaerobic single-cell dispensing facilitates the cultivation of human gut bacteria.</title>
        <authorList>
            <person name="Afrizal A."/>
        </authorList>
    </citation>
    <scope>NUCLEOTIDE SEQUENCE [LARGE SCALE GENOMIC DNA]</scope>
    <source>
        <strain evidence="3 4">CLA-AA-H232</strain>
    </source>
</reference>
<dbReference type="EMBL" id="JAJEQM010000004">
    <property type="protein sequence ID" value="MCC2209974.1"/>
    <property type="molecule type" value="Genomic_DNA"/>
</dbReference>
<accession>A0AAE3DXR9</accession>
<dbReference type="Pfam" id="PF07670">
    <property type="entry name" value="Gate"/>
    <property type="match status" value="1"/>
</dbReference>
<keyword evidence="1" id="KW-1133">Transmembrane helix</keyword>
<evidence type="ECO:0000256" key="1">
    <source>
        <dbReference type="SAM" id="Phobius"/>
    </source>
</evidence>
<dbReference type="AlphaFoldDB" id="A0AAE3DXR9"/>
<comment type="caution">
    <text evidence="3">The sequence shown here is derived from an EMBL/GenBank/DDBJ whole genome shotgun (WGS) entry which is preliminary data.</text>
</comment>
<keyword evidence="1" id="KW-0812">Transmembrane</keyword>
<evidence type="ECO:0000313" key="3">
    <source>
        <dbReference type="EMBL" id="MCC2209974.1"/>
    </source>
</evidence>
<feature type="transmembrane region" description="Helical" evidence="1">
    <location>
        <begin position="36"/>
        <end position="57"/>
    </location>
</feature>
<sequence>MNYIWCLMIIVSIVVSIFNGTVDQTINGAFEGAKSAVFTVLSFAGVMCFWTGIMKIAENAGLSQKLEKLLKPIINFLFPNAGQNAKKYIAVNMSANILGMGNAATPMGIKAMQCLDNENNNPLYTSKNMCMLVVLNTTSVQLIPTTIIALRVASGSANPFSVILPIWISSFTAAFIALTLTKLLYRE</sequence>
<feature type="transmembrane region" description="Helical" evidence="1">
    <location>
        <begin position="162"/>
        <end position="185"/>
    </location>
</feature>
<protein>
    <submittedName>
        <fullName evidence="3">Spore maturation protein</fullName>
    </submittedName>
</protein>
<name>A0AAE3DXR9_9FIRM</name>
<keyword evidence="4" id="KW-1185">Reference proteome</keyword>
<organism evidence="3 4">
    <name type="scientific">Hominilimicola fabiformis</name>
    <dbReference type="NCBI Taxonomy" id="2885356"/>
    <lineage>
        <taxon>Bacteria</taxon>
        <taxon>Bacillati</taxon>
        <taxon>Bacillota</taxon>
        <taxon>Clostridia</taxon>
        <taxon>Eubacteriales</taxon>
        <taxon>Oscillospiraceae</taxon>
        <taxon>Hominilimicola</taxon>
    </lineage>
</organism>
<feature type="domain" description="Nucleoside transporter/FeoB GTPase Gate" evidence="2">
    <location>
        <begin position="41"/>
        <end position="148"/>
    </location>
</feature>
<evidence type="ECO:0000259" key="2">
    <source>
        <dbReference type="Pfam" id="PF07670"/>
    </source>
</evidence>
<feature type="transmembrane region" description="Helical" evidence="1">
    <location>
        <begin position="129"/>
        <end position="150"/>
    </location>
</feature>
<dbReference type="InterPro" id="IPR011642">
    <property type="entry name" value="Gate_dom"/>
</dbReference>
<evidence type="ECO:0000313" key="4">
    <source>
        <dbReference type="Proteomes" id="UP001198242"/>
    </source>
</evidence>
<dbReference type="Proteomes" id="UP001198242">
    <property type="component" value="Unassembled WGS sequence"/>
</dbReference>
<keyword evidence="1" id="KW-0472">Membrane</keyword>
<dbReference type="RefSeq" id="WP_308456009.1">
    <property type="nucleotide sequence ID" value="NZ_JAJEQM010000004.1"/>
</dbReference>